<dbReference type="PANTHER" id="PTHR44227">
    <property type="match status" value="1"/>
</dbReference>
<organism evidence="4 5">
    <name type="scientific">Leptonema illini</name>
    <dbReference type="NCBI Taxonomy" id="183"/>
    <lineage>
        <taxon>Bacteria</taxon>
        <taxon>Pseudomonadati</taxon>
        <taxon>Spirochaetota</taxon>
        <taxon>Spirochaetia</taxon>
        <taxon>Leptospirales</taxon>
        <taxon>Leptospiraceae</taxon>
        <taxon>Leptonema</taxon>
    </lineage>
</organism>
<keyword evidence="3" id="KW-0732">Signal</keyword>
<dbReference type="Pfam" id="PF14559">
    <property type="entry name" value="TPR_19"/>
    <property type="match status" value="1"/>
</dbReference>
<dbReference type="AlphaFoldDB" id="A0A833LVQ8"/>
<accession>A0A833LVQ8</accession>
<keyword evidence="1" id="KW-0677">Repeat</keyword>
<protein>
    <submittedName>
        <fullName evidence="4">Tetratricopeptide repeat protein</fullName>
    </submittedName>
</protein>
<evidence type="ECO:0000256" key="2">
    <source>
        <dbReference type="ARBA" id="ARBA00022803"/>
    </source>
</evidence>
<gene>
    <name evidence="4" type="ORF">F9K24_20075</name>
</gene>
<dbReference type="PANTHER" id="PTHR44227:SF3">
    <property type="entry name" value="PROTEIN O-MANNOSYL-TRANSFERASE TMTC4"/>
    <property type="match status" value="1"/>
</dbReference>
<dbReference type="SMART" id="SM00028">
    <property type="entry name" value="TPR"/>
    <property type="match status" value="3"/>
</dbReference>
<dbReference type="Gene3D" id="1.25.40.10">
    <property type="entry name" value="Tetratricopeptide repeat domain"/>
    <property type="match status" value="2"/>
</dbReference>
<sequence length="257" mass="29271">MKNRISSLSFSCLAIAIVFASATGSALFAAPPEYAEAVKLYRAGQYEQSLELIRSVFDANKGSLELRMLAAANYHRQGNIDSAMAHMLYAMKEHPDQPGPALYMATLQREKGATAKALEMMRRTAGKFPDEHWVRYELAATFLEQKKYADARRQVEAIIAKNPNFFPAIYLDGLIYMLEGSYETADFRFKNALRIKMTDKEWTKRLYNNLGIVNERLAEANPTQKEEKLNLARQYYRKALELDGEYAVAKSNLDRID</sequence>
<name>A0A833LVQ8_9LEPT</name>
<dbReference type="Pfam" id="PF13432">
    <property type="entry name" value="TPR_16"/>
    <property type="match status" value="1"/>
</dbReference>
<dbReference type="SUPFAM" id="SSF48452">
    <property type="entry name" value="TPR-like"/>
    <property type="match status" value="1"/>
</dbReference>
<evidence type="ECO:0000256" key="1">
    <source>
        <dbReference type="ARBA" id="ARBA00022737"/>
    </source>
</evidence>
<dbReference type="InterPro" id="IPR019734">
    <property type="entry name" value="TPR_rpt"/>
</dbReference>
<evidence type="ECO:0000313" key="5">
    <source>
        <dbReference type="Proteomes" id="UP000460298"/>
    </source>
</evidence>
<dbReference type="EMBL" id="WBUI01000032">
    <property type="protein sequence ID" value="KAB2929374.1"/>
    <property type="molecule type" value="Genomic_DNA"/>
</dbReference>
<reference evidence="4 5" key="1">
    <citation type="submission" date="2019-10" db="EMBL/GenBank/DDBJ databases">
        <title>Extracellular Electron Transfer in a Candidatus Methanoperedens spp. Enrichment Culture.</title>
        <authorList>
            <person name="Berger S."/>
            <person name="Rangel Shaw D."/>
            <person name="Berben T."/>
            <person name="In 'T Zandt M."/>
            <person name="Frank J."/>
            <person name="Reimann J."/>
            <person name="Jetten M.S.M."/>
            <person name="Welte C.U."/>
        </authorList>
    </citation>
    <scope>NUCLEOTIDE SEQUENCE [LARGE SCALE GENOMIC DNA]</scope>
    <source>
        <strain evidence="4">SB12</strain>
    </source>
</reference>
<keyword evidence="2" id="KW-0802">TPR repeat</keyword>
<dbReference type="InterPro" id="IPR011990">
    <property type="entry name" value="TPR-like_helical_dom_sf"/>
</dbReference>
<comment type="caution">
    <text evidence="4">The sequence shown here is derived from an EMBL/GenBank/DDBJ whole genome shotgun (WGS) entry which is preliminary data.</text>
</comment>
<proteinExistence type="predicted"/>
<feature type="chain" id="PRO_5033007742" evidence="3">
    <location>
        <begin position="30"/>
        <end position="257"/>
    </location>
</feature>
<evidence type="ECO:0000313" key="4">
    <source>
        <dbReference type="EMBL" id="KAB2929374.1"/>
    </source>
</evidence>
<feature type="signal peptide" evidence="3">
    <location>
        <begin position="1"/>
        <end position="29"/>
    </location>
</feature>
<dbReference type="InterPro" id="IPR052346">
    <property type="entry name" value="O-mannosyl-transferase_TMTC"/>
</dbReference>
<evidence type="ECO:0000256" key="3">
    <source>
        <dbReference type="SAM" id="SignalP"/>
    </source>
</evidence>
<dbReference type="Proteomes" id="UP000460298">
    <property type="component" value="Unassembled WGS sequence"/>
</dbReference>